<accession>A0A1B2J0C6</accession>
<name>A0A1B2J0C6_9LACO</name>
<dbReference type="Proteomes" id="UP000093267">
    <property type="component" value="Chromosome"/>
</dbReference>
<keyword evidence="3" id="KW-1185">Reference proteome</keyword>
<dbReference type="STRING" id="240427.AYR62_04795"/>
<reference evidence="2 3" key="1">
    <citation type="submission" date="2016-03" db="EMBL/GenBank/DDBJ databases">
        <title>Pediococcus and Lactobacillus from brewery environment - whole genome sequencing and assembly.</title>
        <authorList>
            <person name="Behr J."/>
            <person name="Geissler A.J."/>
            <person name="Vogel R.F."/>
        </authorList>
    </citation>
    <scope>NUCLEOTIDE SEQUENCE [LARGE SCALE GENOMIC DNA]</scope>
    <source>
        <strain evidence="2 3">TMW 1.1995</strain>
    </source>
</reference>
<feature type="region of interest" description="Disordered" evidence="1">
    <location>
        <begin position="32"/>
        <end position="61"/>
    </location>
</feature>
<dbReference type="AlphaFoldDB" id="A0A1B2J0C6"/>
<evidence type="ECO:0000313" key="3">
    <source>
        <dbReference type="Proteomes" id="UP000093267"/>
    </source>
</evidence>
<evidence type="ECO:0000256" key="1">
    <source>
        <dbReference type="SAM" id="MobiDB-lite"/>
    </source>
</evidence>
<gene>
    <name evidence="2" type="ORF">AYR63_11825</name>
</gene>
<organism evidence="2 3">
    <name type="scientific">Secundilactobacillus paracollinoides</name>
    <dbReference type="NCBI Taxonomy" id="240427"/>
    <lineage>
        <taxon>Bacteria</taxon>
        <taxon>Bacillati</taxon>
        <taxon>Bacillota</taxon>
        <taxon>Bacilli</taxon>
        <taxon>Lactobacillales</taxon>
        <taxon>Lactobacillaceae</taxon>
        <taxon>Secundilactobacillus</taxon>
    </lineage>
</organism>
<dbReference type="EMBL" id="CP014924">
    <property type="protein sequence ID" value="ANZ67752.1"/>
    <property type="molecule type" value="Genomic_DNA"/>
</dbReference>
<dbReference type="OrthoDB" id="2328788at2"/>
<sequence length="256" mass="27171">MNHHMSHRNHLWVAGLAVIAISLAGCQQSTKSQATSSGSQSSQASQSSTKKAESAASASSSNNTVATMKNYQVPASEKQKKSYVKSGLLTIPGEFSYDKAGTKLTLKKKQNSTRKTASTGLSYQMISTKMITNSAKTSAAKQMAEQAFNVTTIANPYQTIQINFKINNQLDQDVRTDGINKVVFNGTNTATSASGLSDSSAGQTIKAHQTRTFHAMVLTGTADTTVTKLAIQFSGSFSANGEKRSSSPKTLDVALN</sequence>
<protein>
    <submittedName>
        <fullName evidence="2">Uncharacterized protein</fullName>
    </submittedName>
</protein>
<evidence type="ECO:0000313" key="2">
    <source>
        <dbReference type="EMBL" id="ANZ67752.1"/>
    </source>
</evidence>
<dbReference type="RefSeq" id="WP_065937646.1">
    <property type="nucleotide sequence ID" value="NZ_CP014924.1"/>
</dbReference>
<proteinExistence type="predicted"/>